<dbReference type="Proteomes" id="UP001283361">
    <property type="component" value="Unassembled WGS sequence"/>
</dbReference>
<dbReference type="SUPFAM" id="SSF63829">
    <property type="entry name" value="Calcium-dependent phosphotriesterase"/>
    <property type="match status" value="1"/>
</dbReference>
<accession>A0AAE1B8M2</accession>
<proteinExistence type="predicted"/>
<comment type="caution">
    <text evidence="1">The sequence shown here is derived from an EMBL/GenBank/DDBJ whole genome shotgun (WGS) entry which is preliminary data.</text>
</comment>
<gene>
    <name evidence="1" type="ORF">RRG08_011917</name>
</gene>
<evidence type="ECO:0000313" key="1">
    <source>
        <dbReference type="EMBL" id="KAK3801592.1"/>
    </source>
</evidence>
<evidence type="ECO:0000313" key="2">
    <source>
        <dbReference type="Proteomes" id="UP001283361"/>
    </source>
</evidence>
<dbReference type="EMBL" id="JAWDGP010000295">
    <property type="protein sequence ID" value="KAK3801592.1"/>
    <property type="molecule type" value="Genomic_DNA"/>
</dbReference>
<organism evidence="1 2">
    <name type="scientific">Elysia crispata</name>
    <name type="common">lettuce slug</name>
    <dbReference type="NCBI Taxonomy" id="231223"/>
    <lineage>
        <taxon>Eukaryota</taxon>
        <taxon>Metazoa</taxon>
        <taxon>Spiralia</taxon>
        <taxon>Lophotrochozoa</taxon>
        <taxon>Mollusca</taxon>
        <taxon>Gastropoda</taxon>
        <taxon>Heterobranchia</taxon>
        <taxon>Euthyneura</taxon>
        <taxon>Panpulmonata</taxon>
        <taxon>Sacoglossa</taxon>
        <taxon>Placobranchoidea</taxon>
        <taxon>Plakobranchidae</taxon>
        <taxon>Elysia</taxon>
    </lineage>
</organism>
<reference evidence="1" key="1">
    <citation type="journal article" date="2023" name="G3 (Bethesda)">
        <title>A reference genome for the long-term kleptoplast-retaining sea slug Elysia crispata morphotype clarki.</title>
        <authorList>
            <person name="Eastman K.E."/>
            <person name="Pendleton A.L."/>
            <person name="Shaikh M.A."/>
            <person name="Suttiyut T."/>
            <person name="Ogas R."/>
            <person name="Tomko P."/>
            <person name="Gavelis G."/>
            <person name="Widhalm J.R."/>
            <person name="Wisecaver J.H."/>
        </authorList>
    </citation>
    <scope>NUCLEOTIDE SEQUENCE</scope>
    <source>
        <strain evidence="1">ECLA1</strain>
    </source>
</reference>
<name>A0AAE1B8M2_9GAST</name>
<protein>
    <submittedName>
        <fullName evidence="1">Uncharacterized protein</fullName>
    </submittedName>
</protein>
<dbReference type="AlphaFoldDB" id="A0AAE1B8M2"/>
<sequence length="148" mass="16530">MAKKVRLCWKFTMISKHKPVCLRLIKQDAVLATLTISKQNRALVFSASSQARTQRRCTERKIGGKSNLQVPEIKEPVGVATLQDGWFVVSDSETRSLHLVTPDGRWDRELWRHPRGSGSEGCLWGVSVSGGVCVAVTWNGETYVFDIS</sequence>
<keyword evidence="2" id="KW-1185">Reference proteome</keyword>